<gene>
    <name evidence="3" type="ORF">K2173_013909</name>
</gene>
<feature type="compositionally biased region" description="Low complexity" evidence="1">
    <location>
        <begin position="96"/>
        <end position="107"/>
    </location>
</feature>
<dbReference type="PANTHER" id="PTHR33349:SF1">
    <property type="entry name" value="EMB|CAB62594.1"/>
    <property type="match status" value="1"/>
</dbReference>
<evidence type="ECO:0000313" key="3">
    <source>
        <dbReference type="EMBL" id="KAJ8749994.1"/>
    </source>
</evidence>
<feature type="compositionally biased region" description="Acidic residues" evidence="1">
    <location>
        <begin position="450"/>
        <end position="475"/>
    </location>
</feature>
<organism evidence="3 4">
    <name type="scientific">Erythroxylum novogranatense</name>
    <dbReference type="NCBI Taxonomy" id="1862640"/>
    <lineage>
        <taxon>Eukaryota</taxon>
        <taxon>Viridiplantae</taxon>
        <taxon>Streptophyta</taxon>
        <taxon>Embryophyta</taxon>
        <taxon>Tracheophyta</taxon>
        <taxon>Spermatophyta</taxon>
        <taxon>Magnoliopsida</taxon>
        <taxon>eudicotyledons</taxon>
        <taxon>Gunneridae</taxon>
        <taxon>Pentapetalae</taxon>
        <taxon>rosids</taxon>
        <taxon>fabids</taxon>
        <taxon>Malpighiales</taxon>
        <taxon>Erythroxylaceae</taxon>
        <taxon>Erythroxylum</taxon>
    </lineage>
</organism>
<feature type="compositionally biased region" description="Polar residues" evidence="1">
    <location>
        <begin position="206"/>
        <end position="225"/>
    </location>
</feature>
<dbReference type="SMART" id="SM01054">
    <property type="entry name" value="CaM_binding"/>
    <property type="match status" value="1"/>
</dbReference>
<name>A0AAV8SCZ2_9ROSI</name>
<comment type="caution">
    <text evidence="3">The sequence shown here is derived from an EMBL/GenBank/DDBJ whole genome shotgun (WGS) entry which is preliminary data.</text>
</comment>
<evidence type="ECO:0000313" key="4">
    <source>
        <dbReference type="Proteomes" id="UP001159364"/>
    </source>
</evidence>
<evidence type="ECO:0000259" key="2">
    <source>
        <dbReference type="SMART" id="SM01054"/>
    </source>
</evidence>
<feature type="compositionally biased region" description="Basic and acidic residues" evidence="1">
    <location>
        <begin position="185"/>
        <end position="200"/>
    </location>
</feature>
<feature type="domain" description="Calmodulin-binding" evidence="2">
    <location>
        <begin position="507"/>
        <end position="621"/>
    </location>
</feature>
<dbReference type="AlphaFoldDB" id="A0AAV8SCZ2"/>
<dbReference type="GO" id="GO:0005516">
    <property type="term" value="F:calmodulin binding"/>
    <property type="evidence" value="ECO:0007669"/>
    <property type="project" value="InterPro"/>
</dbReference>
<reference evidence="3 4" key="1">
    <citation type="submission" date="2021-09" db="EMBL/GenBank/DDBJ databases">
        <title>Genomic insights and catalytic innovation underlie evolution of tropane alkaloids biosynthesis.</title>
        <authorList>
            <person name="Wang Y.-J."/>
            <person name="Tian T."/>
            <person name="Huang J.-P."/>
            <person name="Huang S.-X."/>
        </authorList>
    </citation>
    <scope>NUCLEOTIDE SEQUENCE [LARGE SCALE GENOMIC DNA]</scope>
    <source>
        <strain evidence="3">KIB-2018</strain>
        <tissue evidence="3">Leaf</tissue>
    </source>
</reference>
<feature type="region of interest" description="Disordered" evidence="1">
    <location>
        <begin position="294"/>
        <end position="398"/>
    </location>
</feature>
<accession>A0AAV8SCZ2</accession>
<dbReference type="PANTHER" id="PTHR33349">
    <property type="entry name" value="EMB|CAB62594.1"/>
    <property type="match status" value="1"/>
</dbReference>
<feature type="region of interest" description="Disordered" evidence="1">
    <location>
        <begin position="431"/>
        <end position="507"/>
    </location>
</feature>
<feature type="compositionally biased region" description="Polar residues" evidence="1">
    <location>
        <begin position="300"/>
        <end position="318"/>
    </location>
</feature>
<proteinExistence type="predicted"/>
<sequence>MAEKSISLPVSPNSNDSNLVNSRRSSLGNLSSSKRGESFLPHYLRASTGSCHDLCKYGRKHEFEEKARRPIRKILKKPSYGQGSLEVQPQRDKTSAVKVKPSAKSSTLATNTPEVIKRELPTKSIGNKISSCNEVLDERTSDEALLAKLVDPKTPLLREVVIKEKKNGLSADFSIDGQSSISNETYDKKKNKQLEQENKKRPVIRRNTSSDLRSHSSKITSKQVLSSPSKKLEVLLHRSSSKAKELNYSSKHTCSISSPSSGKLGVSSRKDFTEDMNFNLNRASSLKLKLSSPGALRVSSAKNNSDVIKTQTTGSSRTSVKKIQAYGRASSSPKSSSGGIAIGPASPRASHRVANLNARKHSSLKVASSLKNRNKLDRLDAEQPKPKSSKADLPKNDEVQEKTLHVIKIETDNKYLGCDCNENISVELSRSPLASPDSHPFPKSPISLNPDEDDEEESDYTVSEAEYDSITDNDEIEHSREGVTYKGENKLGRMKDGTIPPGHKDEQPVKLHFRRGKVVEIQSAHDGPRKLKFRRGRVLGDDQTLKAGARISFRRKVAEGITNEKKSDAEKVTLRHQEDVHRRKDAQGLFNNVIEETASKLVESRKSKVKALVGAFETVIYLQDGKPSPNVGS</sequence>
<feature type="region of interest" description="Disordered" evidence="1">
    <location>
        <begin position="1"/>
        <end position="35"/>
    </location>
</feature>
<dbReference type="InterPro" id="IPR012417">
    <property type="entry name" value="CaM-bd_dom_pln"/>
</dbReference>
<dbReference type="Proteomes" id="UP001159364">
    <property type="component" value="Linkage Group LG11"/>
</dbReference>
<dbReference type="Pfam" id="PF07839">
    <property type="entry name" value="CaM_binding"/>
    <property type="match status" value="1"/>
</dbReference>
<protein>
    <recommendedName>
        <fullName evidence="2">Calmodulin-binding domain-containing protein</fullName>
    </recommendedName>
</protein>
<feature type="compositionally biased region" description="Basic and acidic residues" evidence="1">
    <location>
        <begin position="476"/>
        <end position="507"/>
    </location>
</feature>
<feature type="compositionally biased region" description="Low complexity" evidence="1">
    <location>
        <begin position="13"/>
        <end position="33"/>
    </location>
</feature>
<feature type="region of interest" description="Disordered" evidence="1">
    <location>
        <begin position="75"/>
        <end position="114"/>
    </location>
</feature>
<feature type="region of interest" description="Disordered" evidence="1">
    <location>
        <begin position="180"/>
        <end position="225"/>
    </location>
</feature>
<keyword evidence="4" id="KW-1185">Reference proteome</keyword>
<dbReference type="EMBL" id="JAIWQS010000011">
    <property type="protein sequence ID" value="KAJ8749994.1"/>
    <property type="molecule type" value="Genomic_DNA"/>
</dbReference>
<evidence type="ECO:0000256" key="1">
    <source>
        <dbReference type="SAM" id="MobiDB-lite"/>
    </source>
</evidence>
<feature type="compositionally biased region" description="Basic and acidic residues" evidence="1">
    <location>
        <begin position="374"/>
        <end position="398"/>
    </location>
</feature>
<feature type="compositionally biased region" description="Low complexity" evidence="1">
    <location>
        <begin position="329"/>
        <end position="347"/>
    </location>
</feature>